<protein>
    <submittedName>
        <fullName evidence="1">Uncharacterized protein</fullName>
    </submittedName>
</protein>
<organism evidence="1 2">
    <name type="scientific">Coccomyxa viridis</name>
    <dbReference type="NCBI Taxonomy" id="1274662"/>
    <lineage>
        <taxon>Eukaryota</taxon>
        <taxon>Viridiplantae</taxon>
        <taxon>Chlorophyta</taxon>
        <taxon>core chlorophytes</taxon>
        <taxon>Trebouxiophyceae</taxon>
        <taxon>Trebouxiophyceae incertae sedis</taxon>
        <taxon>Coccomyxaceae</taxon>
        <taxon>Coccomyxa</taxon>
    </lineage>
</organism>
<sequence>MKPEEVEEMVREMQEAVGQGVSRDVLLQKFKKLSKESPALFEKASKPMTPADLHHMEVMLRNWRDMIANDRDRDATTESIREEFYLVDKPDISEDEKQSLRDSIAAKQTATSS</sequence>
<gene>
    <name evidence="1" type="ORF">CVIRNUC_004504</name>
</gene>
<reference evidence="1 2" key="1">
    <citation type="submission" date="2023-10" db="EMBL/GenBank/DDBJ databases">
        <authorList>
            <person name="Maclean D."/>
            <person name="Macfadyen A."/>
        </authorList>
    </citation>
    <scope>NUCLEOTIDE SEQUENCE [LARGE SCALE GENOMIC DNA]</scope>
</reference>
<dbReference type="Proteomes" id="UP001314263">
    <property type="component" value="Unassembled WGS sequence"/>
</dbReference>
<proteinExistence type="predicted"/>
<evidence type="ECO:0000313" key="2">
    <source>
        <dbReference type="Proteomes" id="UP001314263"/>
    </source>
</evidence>
<dbReference type="EMBL" id="CAUYUE010000005">
    <property type="protein sequence ID" value="CAK0777565.1"/>
    <property type="molecule type" value="Genomic_DNA"/>
</dbReference>
<name>A0AAV1I2P5_9CHLO</name>
<comment type="caution">
    <text evidence="1">The sequence shown here is derived from an EMBL/GenBank/DDBJ whole genome shotgun (WGS) entry which is preliminary data.</text>
</comment>
<keyword evidence="2" id="KW-1185">Reference proteome</keyword>
<dbReference type="AlphaFoldDB" id="A0AAV1I2P5"/>
<accession>A0AAV1I2P5</accession>
<evidence type="ECO:0000313" key="1">
    <source>
        <dbReference type="EMBL" id="CAK0777565.1"/>
    </source>
</evidence>